<protein>
    <submittedName>
        <fullName evidence="5">TetR/AcrR family transcriptional regulator</fullName>
    </submittedName>
</protein>
<reference evidence="4" key="1">
    <citation type="journal article" date="2005" name="J. Gen. Plant Pathol.">
        <title>Identification of dspEF, hrpW, and hrpN loci and characterization of the hrpNEp gene in Erwinia pyrifoliae.</title>
        <authorList>
            <person name="Shrestha R."/>
            <person name="Tsuchiya K."/>
            <person name="Baek S.J."/>
            <person name="Bae H.N."/>
            <person name="Hwang I."/>
            <person name="Hur J.H."/>
            <person name="Lim C.K."/>
        </authorList>
    </citation>
    <scope>NUCLEOTIDE SEQUENCE</scope>
    <source>
        <strain evidence="4">WT3</strain>
    </source>
</reference>
<dbReference type="AlphaFoldDB" id="D0UIX5"/>
<feature type="DNA-binding region" description="H-T-H motif" evidence="2">
    <location>
        <begin position="44"/>
        <end position="63"/>
    </location>
</feature>
<sequence>MENEVNVEQRDSASILVLTRTRARTRHLLIDTAIRLFDSGAFPSITEVAHEARLSRATAYRYFPTQSALVSAIVAATLSPMADWQPAHQDVIARINELLSFAFPHMLKHEGTLRAALHLSLTQWAQSQSADAPPLKEKLVRGNREAVLKLVTQPLNDELTPQLIDRVVRALSLIYGSEIFLVMKDVWGCDNDELQDIGKWVARAIVRQAREDVLATG</sequence>
<evidence type="ECO:0000256" key="1">
    <source>
        <dbReference type="ARBA" id="ARBA00023125"/>
    </source>
</evidence>
<dbReference type="GeneID" id="92235844"/>
<evidence type="ECO:0000256" key="2">
    <source>
        <dbReference type="PROSITE-ProRule" id="PRU00335"/>
    </source>
</evidence>
<dbReference type="SUPFAM" id="SSF46689">
    <property type="entry name" value="Homeodomain-like"/>
    <property type="match status" value="1"/>
</dbReference>
<reference evidence="5" key="5">
    <citation type="submission" date="2022-07" db="EMBL/GenBank/DDBJ databases">
        <title>Genetic diversity of Erwinia pyrifoliae.</title>
        <authorList>
            <person name="Park D.S."/>
            <person name="Ham H."/>
        </authorList>
    </citation>
    <scope>NUCLEOTIDE SEQUENCE</scope>
    <source>
        <strain evidence="5">CP201486</strain>
    </source>
</reference>
<evidence type="ECO:0000313" key="4">
    <source>
        <dbReference type="EMBL" id="ACY01284.1"/>
    </source>
</evidence>
<reference evidence="4" key="2">
    <citation type="submission" date="2005-09" db="EMBL/GenBank/DDBJ databases">
        <title>Insights into the pathogenicity island of Erwinia pyrifoliae WT3 and Japanese Erwinia Ejp617, and its relatedness with PAI of Erwinia amylovora.</title>
        <authorList>
            <person name="Thapa S.P."/>
            <person name="Cho S."/>
            <person name="Hur J.H."/>
            <person name="Lim C.K."/>
        </authorList>
    </citation>
    <scope>NUCLEOTIDE SEQUENCE</scope>
    <source>
        <strain evidence="4">WT3</strain>
    </source>
</reference>
<dbReference type="Proteomes" id="UP001058553">
    <property type="component" value="Chromosome"/>
</dbReference>
<dbReference type="InterPro" id="IPR009057">
    <property type="entry name" value="Homeodomain-like_sf"/>
</dbReference>
<name>D0UIX5_ERWPY</name>
<evidence type="ECO:0000259" key="3">
    <source>
        <dbReference type="PROSITE" id="PS50977"/>
    </source>
</evidence>
<dbReference type="GO" id="GO:0003677">
    <property type="term" value="F:DNA binding"/>
    <property type="evidence" value="ECO:0007669"/>
    <property type="project" value="UniProtKB-UniRule"/>
</dbReference>
<dbReference type="PROSITE" id="PS50977">
    <property type="entry name" value="HTH_TETR_2"/>
    <property type="match status" value="1"/>
</dbReference>
<dbReference type="EMBL" id="CP103445">
    <property type="protein sequence ID" value="UWS34093.1"/>
    <property type="molecule type" value="Genomic_DNA"/>
</dbReference>
<evidence type="ECO:0000313" key="6">
    <source>
        <dbReference type="Proteomes" id="UP001058553"/>
    </source>
</evidence>
<feature type="domain" description="HTH tetR-type" evidence="3">
    <location>
        <begin position="23"/>
        <end position="81"/>
    </location>
</feature>
<organism evidence="4">
    <name type="scientific">Erwinia pyrifoliae</name>
    <dbReference type="NCBI Taxonomy" id="79967"/>
    <lineage>
        <taxon>Bacteria</taxon>
        <taxon>Pseudomonadati</taxon>
        <taxon>Pseudomonadota</taxon>
        <taxon>Gammaproteobacteria</taxon>
        <taxon>Enterobacterales</taxon>
        <taxon>Erwiniaceae</taxon>
        <taxon>Erwinia</taxon>
    </lineage>
</organism>
<dbReference type="Gene3D" id="1.10.357.10">
    <property type="entry name" value="Tetracycline Repressor, domain 2"/>
    <property type="match status" value="1"/>
</dbReference>
<gene>
    <name evidence="5" type="ORF">NYP84_02480</name>
</gene>
<evidence type="ECO:0000313" key="5">
    <source>
        <dbReference type="EMBL" id="UWS34093.1"/>
    </source>
</evidence>
<dbReference type="RefSeq" id="WP_012669238.1">
    <property type="nucleotide sequence ID" value="NZ_CP023567.1"/>
</dbReference>
<dbReference type="Pfam" id="PF00440">
    <property type="entry name" value="TetR_N"/>
    <property type="match status" value="1"/>
</dbReference>
<accession>D0UIX5</accession>
<keyword evidence="1 2" id="KW-0238">DNA-binding</keyword>
<reference evidence="4" key="4">
    <citation type="submission" date="2009-11" db="EMBL/GenBank/DDBJ databases">
        <authorList>
            <person name="Thapa S.P."/>
            <person name="Park D.H."/>
            <person name="Cho S.Y."/>
            <person name="Hur J.H."/>
            <person name="Lim C.K."/>
        </authorList>
    </citation>
    <scope>NUCLEOTIDE SEQUENCE</scope>
    <source>
        <strain evidence="4">WT3</strain>
    </source>
</reference>
<dbReference type="InterPro" id="IPR001647">
    <property type="entry name" value="HTH_TetR"/>
</dbReference>
<keyword evidence="6" id="KW-1185">Reference proteome</keyword>
<dbReference type="EMBL" id="DQ180962">
    <property type="protein sequence ID" value="ACY01284.1"/>
    <property type="molecule type" value="Genomic_DNA"/>
</dbReference>
<reference evidence="4" key="3">
    <citation type="journal article" date="2008" name="Mol. Cells">
        <title>Genetic organization of the hrp genes cluster in Erwinia pyrifoliae and characterization of HR active domains in HrpNEp protein by mutational analysis.</title>
        <authorList>
            <person name="Shrestha R."/>
            <person name="Park D.H."/>
            <person name="Cho J.M."/>
            <person name="Cho S."/>
            <person name="Wilson C."/>
            <person name="Hwang I."/>
            <person name="Hur J.H."/>
            <person name="Lim C.K."/>
        </authorList>
    </citation>
    <scope>NUCLEOTIDE SEQUENCE</scope>
    <source>
        <strain evidence="4">WT3</strain>
    </source>
</reference>
<dbReference type="OMA" id="WMAKAII"/>
<proteinExistence type="predicted"/>